<dbReference type="eggNOG" id="ENOG502ZAP2">
    <property type="taxonomic scope" value="Bacteria"/>
</dbReference>
<evidence type="ECO:0000313" key="3">
    <source>
        <dbReference type="Proteomes" id="UP000002742"/>
    </source>
</evidence>
<protein>
    <recommendedName>
        <fullName evidence="4">Transporter</fullName>
    </recommendedName>
</protein>
<dbReference type="KEGG" id="mmb:Mmol_1493"/>
<reference evidence="3" key="1">
    <citation type="submission" date="2009-07" db="EMBL/GenBank/DDBJ databases">
        <title>Complete sequence of Methylotenera mobilis JLW8.</title>
        <authorList>
            <consortium name="US DOE Joint Genome Institute"/>
            <person name="Lucas S."/>
            <person name="Copeland A."/>
            <person name="Lapidus A."/>
            <person name="Glavina del Rio T."/>
            <person name="Tice H."/>
            <person name="Bruce D."/>
            <person name="Goodwin L."/>
            <person name="Pitluck S."/>
            <person name="LaButti K.M."/>
            <person name="Clum A."/>
            <person name="Larimer F."/>
            <person name="Land M."/>
            <person name="Hauser L."/>
            <person name="Kyrpides N."/>
            <person name="Mikhailova N."/>
            <person name="Kayluzhnaya M."/>
            <person name="Chistoserdova L."/>
        </authorList>
    </citation>
    <scope>NUCLEOTIDE SEQUENCE [LARGE SCALE GENOMIC DNA]</scope>
    <source>
        <strain evidence="3">JLW8 / ATCC BAA-1282 / DSM 17540</strain>
    </source>
</reference>
<feature type="chain" id="PRO_5002973293" description="Transporter" evidence="1">
    <location>
        <begin position="22"/>
        <end position="233"/>
    </location>
</feature>
<proteinExistence type="predicted"/>
<dbReference type="STRING" id="583345.Mmol_1493"/>
<accession>C6WWU8</accession>
<dbReference type="HOGENOM" id="CLU_102834_0_0_4"/>
<keyword evidence="3" id="KW-1185">Reference proteome</keyword>
<feature type="signal peptide" evidence="1">
    <location>
        <begin position="1"/>
        <end position="21"/>
    </location>
</feature>
<name>C6WWU8_METML</name>
<gene>
    <name evidence="2" type="ordered locus">Mmol_1493</name>
</gene>
<dbReference type="Proteomes" id="UP000002742">
    <property type="component" value="Chromosome"/>
</dbReference>
<dbReference type="AlphaFoldDB" id="C6WWU8"/>
<organism evidence="2 3">
    <name type="scientific">Methylotenera mobilis (strain JLW8 / ATCC BAA-1282 / DSM 17540)</name>
    <dbReference type="NCBI Taxonomy" id="583345"/>
    <lineage>
        <taxon>Bacteria</taxon>
        <taxon>Pseudomonadati</taxon>
        <taxon>Pseudomonadota</taxon>
        <taxon>Betaproteobacteria</taxon>
        <taxon>Nitrosomonadales</taxon>
        <taxon>Methylophilaceae</taxon>
        <taxon>Methylotenera</taxon>
    </lineage>
</organism>
<evidence type="ECO:0008006" key="4">
    <source>
        <dbReference type="Google" id="ProtNLM"/>
    </source>
</evidence>
<reference evidence="2 3" key="2">
    <citation type="journal article" date="2011" name="J. Bacteriol.">
        <title>Genomes of three methylotrophs from a single niche uncover genetic and metabolic divergence of Methylophilaceae.</title>
        <authorList>
            <person name="Lapidus A."/>
            <person name="Clum A."/>
            <person name="Labutti K."/>
            <person name="Kaluzhnaya M.G."/>
            <person name="Lim S."/>
            <person name="Beck D.A."/>
            <person name="Glavina Del Rio T."/>
            <person name="Nolan M."/>
            <person name="Mavromatis K."/>
            <person name="Huntemann M."/>
            <person name="Lucas S."/>
            <person name="Lidstrom M.E."/>
            <person name="Ivanova N."/>
            <person name="Chistoserdova L."/>
        </authorList>
    </citation>
    <scope>NUCLEOTIDE SEQUENCE [LARGE SCALE GENOMIC DNA]</scope>
    <source>
        <strain evidence="3">JLW8 / ATCC BAA-1282 / DSM 17540</strain>
    </source>
</reference>
<evidence type="ECO:0000313" key="2">
    <source>
        <dbReference type="EMBL" id="ACT48397.1"/>
    </source>
</evidence>
<evidence type="ECO:0000256" key="1">
    <source>
        <dbReference type="SAM" id="SignalP"/>
    </source>
</evidence>
<keyword evidence="1" id="KW-0732">Signal</keyword>
<sequence length="233" mass="25588">MATMKKLLLLPILLYAHPAWSARPFVTDDARLTNAESCQLESWTRIYPNSTEFWALPACNPTGNLEVTLGAGLSMASDTKDTSDYVIQAKTLFKALETNGWGIGFAIGKVYHPAVTPSANQLGNTYAYIPFSASFNDDKIVMHLNAGVLHDHASNKDNMTWGVGGEFKASPRFTGVLEVYGDHQSNPFTQAGIRMSVIPDLFQVDATLGRQLNGVNDNQWVSFGLRITPDKLF</sequence>
<dbReference type="EMBL" id="CP001672">
    <property type="protein sequence ID" value="ACT48397.1"/>
    <property type="molecule type" value="Genomic_DNA"/>
</dbReference>